<dbReference type="RefSeq" id="WP_183563218.1">
    <property type="nucleotide sequence ID" value="NZ_JACHOP010000001.1"/>
</dbReference>
<dbReference type="EMBL" id="JACHOP010000001">
    <property type="protein sequence ID" value="MBB5755431.1"/>
    <property type="molecule type" value="Genomic_DNA"/>
</dbReference>
<organism evidence="1 2">
    <name type="scientific">Methylorubrum rhodinum</name>
    <dbReference type="NCBI Taxonomy" id="29428"/>
    <lineage>
        <taxon>Bacteria</taxon>
        <taxon>Pseudomonadati</taxon>
        <taxon>Pseudomonadota</taxon>
        <taxon>Alphaproteobacteria</taxon>
        <taxon>Hyphomicrobiales</taxon>
        <taxon>Methylobacteriaceae</taxon>
        <taxon>Methylorubrum</taxon>
    </lineage>
</organism>
<evidence type="ECO:0000313" key="2">
    <source>
        <dbReference type="Proteomes" id="UP000583454"/>
    </source>
</evidence>
<comment type="caution">
    <text evidence="1">The sequence shown here is derived from an EMBL/GenBank/DDBJ whole genome shotgun (WGS) entry which is preliminary data.</text>
</comment>
<keyword evidence="2" id="KW-1185">Reference proteome</keyword>
<name>A0A840ZEF0_9HYPH</name>
<dbReference type="Proteomes" id="UP000583454">
    <property type="component" value="Unassembled WGS sequence"/>
</dbReference>
<proteinExistence type="predicted"/>
<gene>
    <name evidence="1" type="ORF">HNR00_000120</name>
</gene>
<reference evidence="1 2" key="1">
    <citation type="submission" date="2020-08" db="EMBL/GenBank/DDBJ databases">
        <title>Genomic Encyclopedia of Type Strains, Phase IV (KMG-IV): sequencing the most valuable type-strain genomes for metagenomic binning, comparative biology and taxonomic classification.</title>
        <authorList>
            <person name="Goeker M."/>
        </authorList>
    </citation>
    <scope>NUCLEOTIDE SEQUENCE [LARGE SCALE GENOMIC DNA]</scope>
    <source>
        <strain evidence="1 2">DSM 2163</strain>
    </source>
</reference>
<protein>
    <submittedName>
        <fullName evidence="1">Uncharacterized protein</fullName>
    </submittedName>
</protein>
<accession>A0A840ZEF0</accession>
<sequence>MAAAAAMALEVLGRGLVAPKHLSVLSFEASTAWPTTEAQFAEFLHDAEVEFFEWKQELAPLIDELRATFSENGENPENIVSFIDTVVEAISAKIENEKAALKSDEKIRKRIVKLNKSQGDDGWFLKFHDNFTALARKWNNERIGFYYRLIALRADYDPNARGGPTFNDTKSLNEFLSSIKPS</sequence>
<dbReference type="AlphaFoldDB" id="A0A840ZEF0"/>
<evidence type="ECO:0000313" key="1">
    <source>
        <dbReference type="EMBL" id="MBB5755431.1"/>
    </source>
</evidence>